<accession>A0ABN2VSM4</accession>
<keyword evidence="2" id="KW-1185">Reference proteome</keyword>
<evidence type="ECO:0000313" key="1">
    <source>
        <dbReference type="EMBL" id="GAA2071157.1"/>
    </source>
</evidence>
<reference evidence="1 2" key="1">
    <citation type="journal article" date="2019" name="Int. J. Syst. Evol. Microbiol.">
        <title>The Global Catalogue of Microorganisms (GCM) 10K type strain sequencing project: providing services to taxonomists for standard genome sequencing and annotation.</title>
        <authorList>
            <consortium name="The Broad Institute Genomics Platform"/>
            <consortium name="The Broad Institute Genome Sequencing Center for Infectious Disease"/>
            <person name="Wu L."/>
            <person name="Ma J."/>
        </authorList>
    </citation>
    <scope>NUCLEOTIDE SEQUENCE [LARGE SCALE GENOMIC DNA]</scope>
    <source>
        <strain evidence="1 2">JCM 15749</strain>
    </source>
</reference>
<name>A0ABN2VSM4_9ACTN</name>
<comment type="caution">
    <text evidence="1">The sequence shown here is derived from an EMBL/GenBank/DDBJ whole genome shotgun (WGS) entry which is preliminary data.</text>
</comment>
<proteinExistence type="predicted"/>
<organism evidence="1 2">
    <name type="scientific">Aeromicrobium halocynthiae</name>
    <dbReference type="NCBI Taxonomy" id="560557"/>
    <lineage>
        <taxon>Bacteria</taxon>
        <taxon>Bacillati</taxon>
        <taxon>Actinomycetota</taxon>
        <taxon>Actinomycetes</taxon>
        <taxon>Propionibacteriales</taxon>
        <taxon>Nocardioidaceae</taxon>
        <taxon>Aeromicrobium</taxon>
    </lineage>
</organism>
<gene>
    <name evidence="1" type="ORF">GCM10009821_05930</name>
</gene>
<dbReference type="Proteomes" id="UP001501480">
    <property type="component" value="Unassembled WGS sequence"/>
</dbReference>
<dbReference type="EMBL" id="BAAAPY010000001">
    <property type="protein sequence ID" value="GAA2071157.1"/>
    <property type="molecule type" value="Genomic_DNA"/>
</dbReference>
<sequence>MLTTAWAADRCVSSTPRATRATIAGEARPAPMEATTVAGVNVATVGDRAIASDPPAAVRIAATTSRQG</sequence>
<evidence type="ECO:0000313" key="2">
    <source>
        <dbReference type="Proteomes" id="UP001501480"/>
    </source>
</evidence>
<protein>
    <submittedName>
        <fullName evidence="1">Uncharacterized protein</fullName>
    </submittedName>
</protein>